<feature type="domain" description="4Fe-4S ferredoxin-type" evidence="6">
    <location>
        <begin position="189"/>
        <end position="221"/>
    </location>
</feature>
<name>A0A840USU2_9BACT</name>
<dbReference type="GO" id="GO:0046872">
    <property type="term" value="F:metal ion binding"/>
    <property type="evidence" value="ECO:0007669"/>
    <property type="project" value="UniProtKB-KW"/>
</dbReference>
<dbReference type="Proteomes" id="UP000539642">
    <property type="component" value="Unassembled WGS sequence"/>
</dbReference>
<evidence type="ECO:0000256" key="5">
    <source>
        <dbReference type="ARBA" id="ARBA00023014"/>
    </source>
</evidence>
<organism evidence="7 8">
    <name type="scientific">Desulfoprunum benzoelyticum</name>
    <dbReference type="NCBI Taxonomy" id="1506996"/>
    <lineage>
        <taxon>Bacteria</taxon>
        <taxon>Pseudomonadati</taxon>
        <taxon>Thermodesulfobacteriota</taxon>
        <taxon>Desulfobulbia</taxon>
        <taxon>Desulfobulbales</taxon>
        <taxon>Desulfobulbaceae</taxon>
        <taxon>Desulfoprunum</taxon>
    </lineage>
</organism>
<sequence>MRLVRLMCSGRVDLAHILRAFAKGADGVFIGGCRLGECNYITHGNYHALNLALLSKKIFEHIGLNPRRLHIAFMSGGEGNLFASEVDGFCKTIKELGPIGQSEEISPARLEEVMSDITRLVPYIKIEKHEKLTVCLEDETTYEDHFSLDEIKRLFEEVASYYIDPAKCQACMICARSCPVEAIDGGKGVVHVIDQDKCIKCGTCLNACPSRFGAVTKIVGGPVPAPLPLDQRTIVRKGGKEKTTSTEKVLP</sequence>
<keyword evidence="8" id="KW-1185">Reference proteome</keyword>
<proteinExistence type="predicted"/>
<dbReference type="PANTHER" id="PTHR24960:SF79">
    <property type="entry name" value="PHOTOSYSTEM I IRON-SULFUR CENTER"/>
    <property type="match status" value="1"/>
</dbReference>
<dbReference type="Pfam" id="PF02662">
    <property type="entry name" value="FlpD"/>
    <property type="match status" value="1"/>
</dbReference>
<evidence type="ECO:0000256" key="1">
    <source>
        <dbReference type="ARBA" id="ARBA00022485"/>
    </source>
</evidence>
<keyword evidence="2" id="KW-0479">Metal-binding</keyword>
<evidence type="ECO:0000256" key="4">
    <source>
        <dbReference type="ARBA" id="ARBA00023004"/>
    </source>
</evidence>
<feature type="domain" description="4Fe-4S ferredoxin-type" evidence="6">
    <location>
        <begin position="159"/>
        <end position="188"/>
    </location>
</feature>
<comment type="caution">
    <text evidence="7">The sequence shown here is derived from an EMBL/GenBank/DDBJ whole genome shotgun (WGS) entry which is preliminary data.</text>
</comment>
<dbReference type="InterPro" id="IPR003813">
    <property type="entry name" value="MvhD/FlpD"/>
</dbReference>
<dbReference type="Gene3D" id="3.30.70.20">
    <property type="match status" value="2"/>
</dbReference>
<dbReference type="GO" id="GO:0051539">
    <property type="term" value="F:4 iron, 4 sulfur cluster binding"/>
    <property type="evidence" value="ECO:0007669"/>
    <property type="project" value="UniProtKB-KW"/>
</dbReference>
<dbReference type="PANTHER" id="PTHR24960">
    <property type="entry name" value="PHOTOSYSTEM I IRON-SULFUR CENTER-RELATED"/>
    <property type="match status" value="1"/>
</dbReference>
<gene>
    <name evidence="7" type="ORF">HNQ81_002465</name>
</gene>
<dbReference type="Pfam" id="PF13187">
    <property type="entry name" value="Fer4_9"/>
    <property type="match status" value="1"/>
</dbReference>
<accession>A0A840USU2</accession>
<keyword evidence="4" id="KW-0408">Iron</keyword>
<dbReference type="PROSITE" id="PS00198">
    <property type="entry name" value="4FE4S_FER_1"/>
    <property type="match status" value="1"/>
</dbReference>
<evidence type="ECO:0000259" key="6">
    <source>
        <dbReference type="PROSITE" id="PS51379"/>
    </source>
</evidence>
<keyword evidence="1" id="KW-0004">4Fe-4S</keyword>
<dbReference type="SUPFAM" id="SSF54862">
    <property type="entry name" value="4Fe-4S ferredoxins"/>
    <property type="match status" value="1"/>
</dbReference>
<dbReference type="PROSITE" id="PS51379">
    <property type="entry name" value="4FE4S_FER_2"/>
    <property type="match status" value="2"/>
</dbReference>
<dbReference type="GO" id="GO:0016491">
    <property type="term" value="F:oxidoreductase activity"/>
    <property type="evidence" value="ECO:0007669"/>
    <property type="project" value="UniProtKB-KW"/>
</dbReference>
<evidence type="ECO:0000256" key="3">
    <source>
        <dbReference type="ARBA" id="ARBA00023002"/>
    </source>
</evidence>
<dbReference type="AlphaFoldDB" id="A0A840USU2"/>
<evidence type="ECO:0000256" key="2">
    <source>
        <dbReference type="ARBA" id="ARBA00022723"/>
    </source>
</evidence>
<protein>
    <submittedName>
        <fullName evidence="7">Coenzyme F420-reducing hydrogenase delta subunit/Fe-S-cluster-containing hydrogenase component 2</fullName>
    </submittedName>
</protein>
<keyword evidence="5" id="KW-0411">Iron-sulfur</keyword>
<keyword evidence="3" id="KW-0560">Oxidoreductase</keyword>
<reference evidence="7 8" key="1">
    <citation type="submission" date="2020-08" db="EMBL/GenBank/DDBJ databases">
        <title>Genomic Encyclopedia of Type Strains, Phase IV (KMG-IV): sequencing the most valuable type-strain genomes for metagenomic binning, comparative biology and taxonomic classification.</title>
        <authorList>
            <person name="Goeker M."/>
        </authorList>
    </citation>
    <scope>NUCLEOTIDE SEQUENCE [LARGE SCALE GENOMIC DNA]</scope>
    <source>
        <strain evidence="7 8">DSM 28570</strain>
    </source>
</reference>
<dbReference type="InterPro" id="IPR017896">
    <property type="entry name" value="4Fe4S_Fe-S-bd"/>
</dbReference>
<dbReference type="InterPro" id="IPR017900">
    <property type="entry name" value="4Fe4S_Fe_S_CS"/>
</dbReference>
<evidence type="ECO:0000313" key="7">
    <source>
        <dbReference type="EMBL" id="MBB5348725.1"/>
    </source>
</evidence>
<dbReference type="InterPro" id="IPR050157">
    <property type="entry name" value="PSI_iron-sulfur_center"/>
</dbReference>
<evidence type="ECO:0000313" key="8">
    <source>
        <dbReference type="Proteomes" id="UP000539642"/>
    </source>
</evidence>
<dbReference type="EMBL" id="JACHEO010000014">
    <property type="protein sequence ID" value="MBB5348725.1"/>
    <property type="molecule type" value="Genomic_DNA"/>
</dbReference>